<accession>A0A927C8C1</accession>
<dbReference type="Proteomes" id="UP000639396">
    <property type="component" value="Unassembled WGS sequence"/>
</dbReference>
<feature type="chain" id="PRO_5036908750" evidence="1">
    <location>
        <begin position="26"/>
        <end position="312"/>
    </location>
</feature>
<evidence type="ECO:0000259" key="2">
    <source>
        <dbReference type="PROSITE" id="PS51272"/>
    </source>
</evidence>
<evidence type="ECO:0000256" key="1">
    <source>
        <dbReference type="SAM" id="SignalP"/>
    </source>
</evidence>
<reference evidence="3" key="1">
    <citation type="submission" date="2020-09" db="EMBL/GenBank/DDBJ databases">
        <title>A novel bacterium of genus Paenibacillus, isolated from South China Sea.</title>
        <authorList>
            <person name="Huang H."/>
            <person name="Mo K."/>
            <person name="Hu Y."/>
        </authorList>
    </citation>
    <scope>NUCLEOTIDE SEQUENCE</scope>
    <source>
        <strain evidence="3">IB182363</strain>
    </source>
</reference>
<dbReference type="RefSeq" id="WP_190926282.1">
    <property type="nucleotide sequence ID" value="NZ_JACXJA010000007.1"/>
</dbReference>
<dbReference type="EMBL" id="JACXJA010000007">
    <property type="protein sequence ID" value="MBD2861892.1"/>
    <property type="molecule type" value="Genomic_DNA"/>
</dbReference>
<comment type="caution">
    <text evidence="3">The sequence shown here is derived from an EMBL/GenBank/DDBJ whole genome shotgun (WGS) entry which is preliminary data.</text>
</comment>
<gene>
    <name evidence="3" type="ORF">IDH45_07855</name>
</gene>
<dbReference type="Pfam" id="PF00395">
    <property type="entry name" value="SLH"/>
    <property type="match status" value="1"/>
</dbReference>
<sequence>MKKRATVLISALLALLMMLGGSAYAFSDVQGDPNEADIAALQKAGIVSGISAEHFAPKGKVTMAQGVAMLVKAFDLNIDHIRFIKKPEASDYFTNVPNDAWYAESFIYAHHNGLPIPRDVDPLQNLTKEQYADLLFHALTAKNDYAFIKMYVILKDEADVTKAYMNSIQHLLLGKITELDDGYFYPKHEITRSEAARLLNQAILFAKKHEPIKPVPAVDPDVSLSVTKVNDDVNKVTLTWSNRPHPGYGISVSNIEFTLDGQALISYELHQPDPDKMYPQVISEAKIDTYVASTYKPVLQPAAGSTSSSDAL</sequence>
<evidence type="ECO:0000313" key="3">
    <source>
        <dbReference type="EMBL" id="MBD2861892.1"/>
    </source>
</evidence>
<name>A0A927C8C1_9BACL</name>
<organism evidence="3 4">
    <name type="scientific">Paenibacillus oceani</name>
    <dbReference type="NCBI Taxonomy" id="2772510"/>
    <lineage>
        <taxon>Bacteria</taxon>
        <taxon>Bacillati</taxon>
        <taxon>Bacillota</taxon>
        <taxon>Bacilli</taxon>
        <taxon>Bacillales</taxon>
        <taxon>Paenibacillaceae</taxon>
        <taxon>Paenibacillus</taxon>
    </lineage>
</organism>
<keyword evidence="4" id="KW-1185">Reference proteome</keyword>
<dbReference type="PROSITE" id="PS51272">
    <property type="entry name" value="SLH"/>
    <property type="match status" value="1"/>
</dbReference>
<evidence type="ECO:0000313" key="4">
    <source>
        <dbReference type="Proteomes" id="UP000639396"/>
    </source>
</evidence>
<dbReference type="AlphaFoldDB" id="A0A927C8C1"/>
<protein>
    <submittedName>
        <fullName evidence="3">S-layer homology domain-containing protein</fullName>
    </submittedName>
</protein>
<feature type="signal peptide" evidence="1">
    <location>
        <begin position="1"/>
        <end position="25"/>
    </location>
</feature>
<proteinExistence type="predicted"/>
<feature type="domain" description="SLH" evidence="2">
    <location>
        <begin position="21"/>
        <end position="84"/>
    </location>
</feature>
<dbReference type="InterPro" id="IPR001119">
    <property type="entry name" value="SLH_dom"/>
</dbReference>
<keyword evidence="1" id="KW-0732">Signal</keyword>